<keyword evidence="2" id="KW-0812">Transmembrane</keyword>
<sequence>MRRARGWRSGSSRRATTGGSATLRAAARQRRRSGRGALAGARPGPEEPGLEESGEAGVLAAATCSSLPAAAWEGALAAMAVCGVFAPVLALSLVPRVADEPGCAYGALDSLKSLTQAAATLALGELREAGGYSLALACCCGVLAAAAALAVALARGAGSPAAAPKVAHEDLCSARTCAQSCAQKTSAAALVAAGV</sequence>
<keyword evidence="2" id="KW-1133">Transmembrane helix</keyword>
<keyword evidence="4" id="KW-1185">Reference proteome</keyword>
<comment type="caution">
    <text evidence="3">The sequence shown here is derived from an EMBL/GenBank/DDBJ whole genome shotgun (WGS) entry which is preliminary data.</text>
</comment>
<reference evidence="3" key="1">
    <citation type="submission" date="2023-10" db="EMBL/GenBank/DDBJ databases">
        <authorList>
            <person name="Chen Y."/>
            <person name="Shah S."/>
            <person name="Dougan E. K."/>
            <person name="Thang M."/>
            <person name="Chan C."/>
        </authorList>
    </citation>
    <scope>NUCLEOTIDE SEQUENCE [LARGE SCALE GENOMIC DNA]</scope>
</reference>
<evidence type="ECO:0000256" key="1">
    <source>
        <dbReference type="SAM" id="MobiDB-lite"/>
    </source>
</evidence>
<feature type="region of interest" description="Disordered" evidence="1">
    <location>
        <begin position="1"/>
        <end position="52"/>
    </location>
</feature>
<name>A0ABN9T8M2_9DINO</name>
<organism evidence="3 4">
    <name type="scientific">Prorocentrum cordatum</name>
    <dbReference type="NCBI Taxonomy" id="2364126"/>
    <lineage>
        <taxon>Eukaryota</taxon>
        <taxon>Sar</taxon>
        <taxon>Alveolata</taxon>
        <taxon>Dinophyceae</taxon>
        <taxon>Prorocentrales</taxon>
        <taxon>Prorocentraceae</taxon>
        <taxon>Prorocentrum</taxon>
    </lineage>
</organism>
<feature type="transmembrane region" description="Helical" evidence="2">
    <location>
        <begin position="75"/>
        <end position="94"/>
    </location>
</feature>
<feature type="compositionally biased region" description="Low complexity" evidence="1">
    <location>
        <begin position="7"/>
        <end position="26"/>
    </location>
</feature>
<protein>
    <recommendedName>
        <fullName evidence="5">Solute carrier family 40 protein</fullName>
    </recommendedName>
</protein>
<dbReference type="Proteomes" id="UP001189429">
    <property type="component" value="Unassembled WGS sequence"/>
</dbReference>
<feature type="transmembrane region" description="Helical" evidence="2">
    <location>
        <begin position="132"/>
        <end position="154"/>
    </location>
</feature>
<dbReference type="EMBL" id="CAUYUJ010014458">
    <property type="protein sequence ID" value="CAK0841469.1"/>
    <property type="molecule type" value="Genomic_DNA"/>
</dbReference>
<evidence type="ECO:0008006" key="5">
    <source>
        <dbReference type="Google" id="ProtNLM"/>
    </source>
</evidence>
<gene>
    <name evidence="3" type="ORF">PCOR1329_LOCUS36667</name>
</gene>
<evidence type="ECO:0000313" key="3">
    <source>
        <dbReference type="EMBL" id="CAK0841469.1"/>
    </source>
</evidence>
<accession>A0ABN9T8M2</accession>
<proteinExistence type="predicted"/>
<evidence type="ECO:0000256" key="2">
    <source>
        <dbReference type="SAM" id="Phobius"/>
    </source>
</evidence>
<keyword evidence="2" id="KW-0472">Membrane</keyword>
<evidence type="ECO:0000313" key="4">
    <source>
        <dbReference type="Proteomes" id="UP001189429"/>
    </source>
</evidence>